<dbReference type="Pfam" id="PF04230">
    <property type="entry name" value="PS_pyruv_trans"/>
    <property type="match status" value="1"/>
</dbReference>
<reference evidence="2" key="1">
    <citation type="submission" date="2023-01" db="EMBL/GenBank/DDBJ databases">
        <title>Complete genome sequence of Planctobacterium marinum strain Dej080120_11.</title>
        <authorList>
            <person name="Ueki S."/>
            <person name="Maruyama F."/>
        </authorList>
    </citation>
    <scope>NUCLEOTIDE SEQUENCE</scope>
    <source>
        <strain evidence="2">Dej080120_11</strain>
    </source>
</reference>
<proteinExistence type="predicted"/>
<keyword evidence="3" id="KW-1185">Reference proteome</keyword>
<organism evidence="2 3">
    <name type="scientific">Planctobacterium marinum</name>
    <dbReference type="NCBI Taxonomy" id="1631968"/>
    <lineage>
        <taxon>Bacteria</taxon>
        <taxon>Pseudomonadati</taxon>
        <taxon>Pseudomonadota</taxon>
        <taxon>Gammaproteobacteria</taxon>
        <taxon>Alteromonadales</taxon>
        <taxon>Alteromonadaceae</taxon>
        <taxon>Planctobacterium</taxon>
    </lineage>
</organism>
<evidence type="ECO:0000313" key="3">
    <source>
        <dbReference type="Proteomes" id="UP001333710"/>
    </source>
</evidence>
<evidence type="ECO:0000313" key="2">
    <source>
        <dbReference type="EMBL" id="BDX07651.1"/>
    </source>
</evidence>
<dbReference type="EMBL" id="AP027272">
    <property type="protein sequence ID" value="BDX07651.1"/>
    <property type="molecule type" value="Genomic_DNA"/>
</dbReference>
<dbReference type="PANTHER" id="PTHR36836:SF1">
    <property type="entry name" value="COLANIC ACID BIOSYNTHESIS PROTEIN WCAK"/>
    <property type="match status" value="1"/>
</dbReference>
<gene>
    <name evidence="2" type="ORF">MACH26_31720</name>
</gene>
<name>A0AA48KQD3_9ALTE</name>
<dbReference type="KEGG" id="pmaw:MACH26_31720"/>
<sequence length="395" mass="44903">MKVIISGGELFNKGAQSMTLSVVSEVRKRYPDAEIALLSAPDARRSATELQSYRFSVLPWDLRMKLRKFPLAGLFIKNKYFSAEQEKRMWQTVEQADLAIDVSGFCLSSQFGTARIVDYLTNLFFFKKSGVKTVLFPQSFGPFAFQGKFAGLLIRYTKKLMQYPDKIFAREVDGQKHLKLLGIEKNVSVALDTVLQTSKLENELVFNDIPQNKLPELANNSVCIVPNQKVYVKNKGNSLTALYQGLIEQLLAAGKTVYLLRHSFEDLDIITQLKALFADDDRVVTLGNDFNALELTAIINQSQFLIASRYHAVVHAYKCRKPCLVLGWAVKYQELTQHFEQQQYCFDVRENMAVEQIDKALAFLLEHYQAESDKLNTCAQRLKLGTLFDEAFSVV</sequence>
<dbReference type="Proteomes" id="UP001333710">
    <property type="component" value="Chromosome"/>
</dbReference>
<evidence type="ECO:0000259" key="1">
    <source>
        <dbReference type="Pfam" id="PF04230"/>
    </source>
</evidence>
<dbReference type="InterPro" id="IPR007345">
    <property type="entry name" value="Polysacch_pyruvyl_Trfase"/>
</dbReference>
<dbReference type="RefSeq" id="WP_338293717.1">
    <property type="nucleotide sequence ID" value="NZ_AP027272.1"/>
</dbReference>
<dbReference type="AlphaFoldDB" id="A0AA48KQD3"/>
<accession>A0AA48KQD3</accession>
<dbReference type="PANTHER" id="PTHR36836">
    <property type="entry name" value="COLANIC ACID BIOSYNTHESIS PROTEIN WCAK"/>
    <property type="match status" value="1"/>
</dbReference>
<feature type="domain" description="Polysaccharide pyruvyl transferase" evidence="1">
    <location>
        <begin position="12"/>
        <end position="328"/>
    </location>
</feature>
<protein>
    <recommendedName>
        <fullName evidence="1">Polysaccharide pyruvyl transferase domain-containing protein</fullName>
    </recommendedName>
</protein>